<dbReference type="RefSeq" id="XP_014153386.1">
    <property type="nucleotide sequence ID" value="XM_014297911.1"/>
</dbReference>
<dbReference type="OrthoDB" id="270639at2759"/>
<organism evidence="1 2">
    <name type="scientific">Sphaeroforma arctica JP610</name>
    <dbReference type="NCBI Taxonomy" id="667725"/>
    <lineage>
        <taxon>Eukaryota</taxon>
        <taxon>Ichthyosporea</taxon>
        <taxon>Ichthyophonida</taxon>
        <taxon>Sphaeroforma</taxon>
    </lineage>
</organism>
<dbReference type="Proteomes" id="UP000054560">
    <property type="component" value="Unassembled WGS sequence"/>
</dbReference>
<reference evidence="1 2" key="1">
    <citation type="submission" date="2011-02" db="EMBL/GenBank/DDBJ databases">
        <title>The Genome Sequence of Sphaeroforma arctica JP610.</title>
        <authorList>
            <consortium name="The Broad Institute Genome Sequencing Platform"/>
            <person name="Russ C."/>
            <person name="Cuomo C."/>
            <person name="Young S.K."/>
            <person name="Zeng Q."/>
            <person name="Gargeya S."/>
            <person name="Alvarado L."/>
            <person name="Berlin A."/>
            <person name="Chapman S.B."/>
            <person name="Chen Z."/>
            <person name="Freedman E."/>
            <person name="Gellesch M."/>
            <person name="Goldberg J."/>
            <person name="Griggs A."/>
            <person name="Gujja S."/>
            <person name="Heilman E."/>
            <person name="Heiman D."/>
            <person name="Howarth C."/>
            <person name="Mehta T."/>
            <person name="Neiman D."/>
            <person name="Pearson M."/>
            <person name="Roberts A."/>
            <person name="Saif S."/>
            <person name="Shea T."/>
            <person name="Shenoy N."/>
            <person name="Sisk P."/>
            <person name="Stolte C."/>
            <person name="Sykes S."/>
            <person name="White J."/>
            <person name="Yandava C."/>
            <person name="Burger G."/>
            <person name="Gray M.W."/>
            <person name="Holland P.W.H."/>
            <person name="King N."/>
            <person name="Lang F.B.F."/>
            <person name="Roger A.J."/>
            <person name="Ruiz-Trillo I."/>
            <person name="Haas B."/>
            <person name="Nusbaum C."/>
            <person name="Birren B."/>
        </authorList>
    </citation>
    <scope>NUCLEOTIDE SEQUENCE [LARGE SCALE GENOMIC DNA]</scope>
    <source>
        <strain evidence="1 2">JP610</strain>
    </source>
</reference>
<gene>
    <name evidence="1" type="ORF">SARC_08117</name>
</gene>
<dbReference type="SUPFAM" id="SSF110916">
    <property type="entry name" value="Peptidyl-tRNA hydrolase domain-like"/>
    <property type="match status" value="1"/>
</dbReference>
<dbReference type="Gene3D" id="3.30.160.20">
    <property type="match status" value="1"/>
</dbReference>
<dbReference type="EMBL" id="KQ242296">
    <property type="protein sequence ID" value="KNC79484.1"/>
    <property type="molecule type" value="Genomic_DNA"/>
</dbReference>
<dbReference type="GeneID" id="25908621"/>
<dbReference type="AlphaFoldDB" id="A0A0L0FS03"/>
<evidence type="ECO:0000313" key="1">
    <source>
        <dbReference type="EMBL" id="KNC79484.1"/>
    </source>
</evidence>
<keyword evidence="2" id="KW-1185">Reference proteome</keyword>
<sequence>MYVYNVLKEGKRMNKKGEFVITSTKTRTQKGNIDDALLKLKQLIEEASVVPKETSEEQKEVVRQLQKKANTMRLKEKMFNKLKKQSRRKDW</sequence>
<dbReference type="PANTHER" id="PTHR47352">
    <property type="entry name" value="CLASS I PEPTIDE CHAIN RELEASE FACTOR"/>
    <property type="match status" value="1"/>
</dbReference>
<dbReference type="STRING" id="667725.A0A0L0FS03"/>
<dbReference type="eggNOG" id="KOG3429">
    <property type="taxonomic scope" value="Eukaryota"/>
</dbReference>
<accession>A0A0L0FS03</accession>
<dbReference type="PANTHER" id="PTHR47352:SF1">
    <property type="entry name" value="CLASS I PEPTIDE CHAIN RELEASE FACTOR"/>
    <property type="match status" value="1"/>
</dbReference>
<protein>
    <recommendedName>
        <fullName evidence="3">Prokaryotic-type class I peptide chain release factors domain-containing protein</fullName>
    </recommendedName>
</protein>
<evidence type="ECO:0008006" key="3">
    <source>
        <dbReference type="Google" id="ProtNLM"/>
    </source>
</evidence>
<proteinExistence type="predicted"/>
<evidence type="ECO:0000313" key="2">
    <source>
        <dbReference type="Proteomes" id="UP000054560"/>
    </source>
</evidence>
<name>A0A0L0FS03_9EUKA</name>